<evidence type="ECO:0000313" key="1">
    <source>
        <dbReference type="EMBL" id="MCF1597327.1"/>
    </source>
</evidence>
<keyword evidence="1" id="KW-0648">Protein biosynthesis</keyword>
<dbReference type="AlphaFoldDB" id="A0A9X1TN61"/>
<name>A0A9X1TN61_STRM4</name>
<gene>
    <name evidence="1" type="ORF">L0P92_27770</name>
</gene>
<evidence type="ECO:0000313" key="2">
    <source>
        <dbReference type="Proteomes" id="UP001139384"/>
    </source>
</evidence>
<protein>
    <submittedName>
        <fullName evidence="1">Translation initiation factor 2</fullName>
    </submittedName>
</protein>
<organism evidence="1 2">
    <name type="scientific">Streptomyces muensis</name>
    <dbReference type="NCBI Taxonomy" id="1077944"/>
    <lineage>
        <taxon>Bacteria</taxon>
        <taxon>Bacillati</taxon>
        <taxon>Actinomycetota</taxon>
        <taxon>Actinomycetes</taxon>
        <taxon>Kitasatosporales</taxon>
        <taxon>Streptomycetaceae</taxon>
        <taxon>Streptomyces</taxon>
    </lineage>
</organism>
<dbReference type="EMBL" id="JAKEIP010000141">
    <property type="protein sequence ID" value="MCF1597327.1"/>
    <property type="molecule type" value="Genomic_DNA"/>
</dbReference>
<proteinExistence type="predicted"/>
<reference evidence="1" key="1">
    <citation type="submission" date="2022-01" db="EMBL/GenBank/DDBJ databases">
        <title>Draft Genome Sequences of Seven Type Strains of the Genus Streptomyces.</title>
        <authorList>
            <person name="Aziz S."/>
            <person name="Coretto E."/>
            <person name="Chronakova A."/>
            <person name="Sproer C."/>
            <person name="Huber K."/>
            <person name="Nouioui I."/>
            <person name="Gross H."/>
        </authorList>
    </citation>
    <scope>NUCLEOTIDE SEQUENCE</scope>
    <source>
        <strain evidence="1">DSM 103493</strain>
    </source>
</reference>
<keyword evidence="1" id="KW-0396">Initiation factor</keyword>
<keyword evidence="2" id="KW-1185">Reference proteome</keyword>
<comment type="caution">
    <text evidence="1">The sequence shown here is derived from an EMBL/GenBank/DDBJ whole genome shotgun (WGS) entry which is preliminary data.</text>
</comment>
<dbReference type="Proteomes" id="UP001139384">
    <property type="component" value="Unassembled WGS sequence"/>
</dbReference>
<feature type="non-terminal residue" evidence="1">
    <location>
        <position position="1"/>
    </location>
</feature>
<accession>A0A9X1TN61</accession>
<dbReference type="GO" id="GO:0003743">
    <property type="term" value="F:translation initiation factor activity"/>
    <property type="evidence" value="ECO:0007669"/>
    <property type="project" value="UniProtKB-KW"/>
</dbReference>
<sequence length="186" mass="19820">LTPRLLPAPAPARRIPAAFDVHVDTTAAGVRITRHPAGTGPPGDHLAVEHGAAHERHTRAAGLLYRRPLPPSQAPVDLAWTCDGWTRHALSAYPGCRSAAALLPSGDCLIRVRGHEMPYAVRIDPRPEAGRVARIDPAAALSAVHVRLLSPQPAPESPTALDCLIGDRKFRITVRPATDTEAAQVI</sequence>